<feature type="chain" id="PRO_5032972847" description="Protease inhibitor Inh" evidence="1">
    <location>
        <begin position="25"/>
        <end position="125"/>
    </location>
</feature>
<evidence type="ECO:0000313" key="3">
    <source>
        <dbReference type="Proteomes" id="UP000487350"/>
    </source>
</evidence>
<proteinExistence type="predicted"/>
<keyword evidence="1" id="KW-0732">Signal</keyword>
<name>A0A844B4M2_9BURK</name>
<protein>
    <recommendedName>
        <fullName evidence="4">Protease inhibitor Inh</fullName>
    </recommendedName>
</protein>
<reference evidence="2 3" key="1">
    <citation type="submission" date="2019-11" db="EMBL/GenBank/DDBJ databases">
        <title>Caenimonas koreensis gen. nov., sp. nov., isolated from activated sludge.</title>
        <authorList>
            <person name="Seung H.R."/>
        </authorList>
    </citation>
    <scope>NUCLEOTIDE SEQUENCE [LARGE SCALE GENOMIC DNA]</scope>
    <source>
        <strain evidence="2 3">EMB320</strain>
    </source>
</reference>
<organism evidence="2 3">
    <name type="scientific">Caenimonas koreensis DSM 17982</name>
    <dbReference type="NCBI Taxonomy" id="1121255"/>
    <lineage>
        <taxon>Bacteria</taxon>
        <taxon>Pseudomonadati</taxon>
        <taxon>Pseudomonadota</taxon>
        <taxon>Betaproteobacteria</taxon>
        <taxon>Burkholderiales</taxon>
        <taxon>Comamonadaceae</taxon>
        <taxon>Caenimonas</taxon>
    </lineage>
</organism>
<sequence length="125" mass="13281">MIAKTRLTMLAACAILSVATSAVAQEQAWTGEQIKAAWVGKKVFGRSATGGLIDFHMRADGTATVATGNLVDSGTWRAIEAGYCATWKKIRAGEERCFKVVNRNGKVLVLNPDGAIGTEILNVVD</sequence>
<dbReference type="AlphaFoldDB" id="A0A844B4M2"/>
<evidence type="ECO:0000313" key="2">
    <source>
        <dbReference type="EMBL" id="MRD46629.1"/>
    </source>
</evidence>
<dbReference type="Proteomes" id="UP000487350">
    <property type="component" value="Unassembled WGS sequence"/>
</dbReference>
<feature type="signal peptide" evidence="1">
    <location>
        <begin position="1"/>
        <end position="24"/>
    </location>
</feature>
<gene>
    <name evidence="2" type="ORF">GHT07_05030</name>
</gene>
<dbReference type="EMBL" id="WJBU01000004">
    <property type="protein sequence ID" value="MRD46629.1"/>
    <property type="molecule type" value="Genomic_DNA"/>
</dbReference>
<accession>A0A844B4M2</accession>
<dbReference type="OrthoDB" id="8849470at2"/>
<comment type="caution">
    <text evidence="2">The sequence shown here is derived from an EMBL/GenBank/DDBJ whole genome shotgun (WGS) entry which is preliminary data.</text>
</comment>
<keyword evidence="3" id="KW-1185">Reference proteome</keyword>
<evidence type="ECO:0008006" key="4">
    <source>
        <dbReference type="Google" id="ProtNLM"/>
    </source>
</evidence>
<dbReference type="RefSeq" id="WP_153583972.1">
    <property type="nucleotide sequence ID" value="NZ_WJBU01000004.1"/>
</dbReference>
<evidence type="ECO:0000256" key="1">
    <source>
        <dbReference type="SAM" id="SignalP"/>
    </source>
</evidence>